<feature type="region of interest" description="Disordered" evidence="6">
    <location>
        <begin position="121"/>
        <end position="140"/>
    </location>
</feature>
<dbReference type="PROSITE" id="PS50045">
    <property type="entry name" value="SIGMA54_INTERACT_4"/>
    <property type="match status" value="1"/>
</dbReference>
<name>A0ABV4U6Q7_9BACT</name>
<feature type="compositionally biased region" description="Basic and acidic residues" evidence="6">
    <location>
        <begin position="123"/>
        <end position="135"/>
    </location>
</feature>
<dbReference type="InterPro" id="IPR027417">
    <property type="entry name" value="P-loop_NTPase"/>
</dbReference>
<dbReference type="Pfam" id="PF00072">
    <property type="entry name" value="Response_reg"/>
    <property type="match status" value="1"/>
</dbReference>
<dbReference type="InterPro" id="IPR058031">
    <property type="entry name" value="AAA_lid_NorR"/>
</dbReference>
<dbReference type="Pfam" id="PF00158">
    <property type="entry name" value="Sigma54_activat"/>
    <property type="match status" value="1"/>
</dbReference>
<dbReference type="InterPro" id="IPR002197">
    <property type="entry name" value="HTH_Fis"/>
</dbReference>
<evidence type="ECO:0000256" key="2">
    <source>
        <dbReference type="ARBA" id="ARBA00022840"/>
    </source>
</evidence>
<dbReference type="PANTHER" id="PTHR32071:SF121">
    <property type="entry name" value="SIGMA L-DEPENDENT TRANSCRIPTIONAL REGULATOR YQIR-RELATED"/>
    <property type="match status" value="1"/>
</dbReference>
<dbReference type="Pfam" id="PF02954">
    <property type="entry name" value="HTH_8"/>
    <property type="match status" value="1"/>
</dbReference>
<dbReference type="InterPro" id="IPR002078">
    <property type="entry name" value="Sigma_54_int"/>
</dbReference>
<evidence type="ECO:0000256" key="3">
    <source>
        <dbReference type="ARBA" id="ARBA00023015"/>
    </source>
</evidence>
<dbReference type="PANTHER" id="PTHR32071">
    <property type="entry name" value="TRANSCRIPTIONAL REGULATORY PROTEIN"/>
    <property type="match status" value="1"/>
</dbReference>
<dbReference type="CDD" id="cd00009">
    <property type="entry name" value="AAA"/>
    <property type="match status" value="1"/>
</dbReference>
<evidence type="ECO:0000313" key="9">
    <source>
        <dbReference type="EMBL" id="MFA9479266.1"/>
    </source>
</evidence>
<dbReference type="Pfam" id="PF25601">
    <property type="entry name" value="AAA_lid_14"/>
    <property type="match status" value="1"/>
</dbReference>
<dbReference type="Proteomes" id="UP001575105">
    <property type="component" value="Unassembled WGS sequence"/>
</dbReference>
<dbReference type="InterPro" id="IPR009057">
    <property type="entry name" value="Homeodomain-like_sf"/>
</dbReference>
<dbReference type="PROSITE" id="PS00675">
    <property type="entry name" value="SIGMA54_INTERACT_1"/>
    <property type="match status" value="1"/>
</dbReference>
<comment type="caution">
    <text evidence="9">The sequence shown here is derived from an EMBL/GenBank/DDBJ whole genome shotgun (WGS) entry which is preliminary data.</text>
</comment>
<dbReference type="SUPFAM" id="SSF52540">
    <property type="entry name" value="P-loop containing nucleoside triphosphate hydrolases"/>
    <property type="match status" value="1"/>
</dbReference>
<dbReference type="SUPFAM" id="SSF46689">
    <property type="entry name" value="Homeodomain-like"/>
    <property type="match status" value="1"/>
</dbReference>
<dbReference type="PROSITE" id="PS50110">
    <property type="entry name" value="RESPONSE_REGULATORY"/>
    <property type="match status" value="1"/>
</dbReference>
<dbReference type="SUPFAM" id="SSF52172">
    <property type="entry name" value="CheY-like"/>
    <property type="match status" value="1"/>
</dbReference>
<dbReference type="RefSeq" id="WP_425346187.1">
    <property type="nucleotide sequence ID" value="NZ_JBGUBD010000007.1"/>
</dbReference>
<organism evidence="9 10">
    <name type="scientific">Natronomicrosphaera hydrolytica</name>
    <dbReference type="NCBI Taxonomy" id="3242702"/>
    <lineage>
        <taxon>Bacteria</taxon>
        <taxon>Pseudomonadati</taxon>
        <taxon>Planctomycetota</taxon>
        <taxon>Phycisphaerae</taxon>
        <taxon>Phycisphaerales</taxon>
        <taxon>Phycisphaeraceae</taxon>
        <taxon>Natronomicrosphaera</taxon>
    </lineage>
</organism>
<evidence type="ECO:0000313" key="10">
    <source>
        <dbReference type="Proteomes" id="UP001575105"/>
    </source>
</evidence>
<evidence type="ECO:0000256" key="1">
    <source>
        <dbReference type="ARBA" id="ARBA00022741"/>
    </source>
</evidence>
<dbReference type="PROSITE" id="PS00688">
    <property type="entry name" value="SIGMA54_INTERACT_3"/>
    <property type="match status" value="1"/>
</dbReference>
<dbReference type="Gene3D" id="1.10.10.60">
    <property type="entry name" value="Homeodomain-like"/>
    <property type="match status" value="1"/>
</dbReference>
<keyword evidence="4" id="KW-0804">Transcription</keyword>
<dbReference type="EMBL" id="JBGUBD010000007">
    <property type="protein sequence ID" value="MFA9479266.1"/>
    <property type="molecule type" value="Genomic_DNA"/>
</dbReference>
<protein>
    <submittedName>
        <fullName evidence="9">Sigma-54-dependent transcriptional regulator</fullName>
    </submittedName>
</protein>
<feature type="domain" description="Sigma-54 factor interaction" evidence="7">
    <location>
        <begin position="151"/>
        <end position="379"/>
    </location>
</feature>
<sequence length="466" mass="52135">MPAALLVEHDERVLEPLSRMTQRHGYSNRCARSLQEARDMLQQAPADLVLLDTALPDGPGLDLIDDAPDHHQPFGQLILIGEVGEDDRRVANLNTPVLAYLKKPIDLTRIQTHLEVIAQDTDEQNHQENTDHHAAAEPPTSRLAACDYGPMLGNSPAMCQVYHMIARVAPTEAAVLLVGESGTGKELIAQTLHERSARHQGPMIPLNCGAIPENLIESELFGHEKGSFTGASQARRGVFERAHRGTLLLDEITEMPRELQVRLLRVLETGKIVRVGGEREIDVDVRVVAATNRSPQQAVDEGVLREDLLYRLSVFPIHVPPLREREADVELLAHHFLATFNKQTRTNKRLPPQAIRQLRAYHWPGNVRQLRNMIQRAHIMSDDLVRLDTLPLPDADTTAPPQSTRRGELSFNVGACLADVERELIYATLRHYQGDKRRTAKTLGVSLKTLYNRLNSYRAQGDTPPE</sequence>
<evidence type="ECO:0000259" key="7">
    <source>
        <dbReference type="PROSITE" id="PS50045"/>
    </source>
</evidence>
<proteinExistence type="predicted"/>
<keyword evidence="1" id="KW-0547">Nucleotide-binding</keyword>
<dbReference type="Gene3D" id="3.40.50.2300">
    <property type="match status" value="1"/>
</dbReference>
<keyword evidence="2" id="KW-0067">ATP-binding</keyword>
<evidence type="ECO:0000256" key="5">
    <source>
        <dbReference type="PROSITE-ProRule" id="PRU00169"/>
    </source>
</evidence>
<dbReference type="InterPro" id="IPR003593">
    <property type="entry name" value="AAA+_ATPase"/>
</dbReference>
<evidence type="ECO:0000259" key="8">
    <source>
        <dbReference type="PROSITE" id="PS50110"/>
    </source>
</evidence>
<dbReference type="InterPro" id="IPR011006">
    <property type="entry name" value="CheY-like_superfamily"/>
</dbReference>
<dbReference type="SMART" id="SM00448">
    <property type="entry name" value="REC"/>
    <property type="match status" value="1"/>
</dbReference>
<dbReference type="Gene3D" id="1.10.8.60">
    <property type="match status" value="1"/>
</dbReference>
<dbReference type="InterPro" id="IPR001789">
    <property type="entry name" value="Sig_transdc_resp-reg_receiver"/>
</dbReference>
<dbReference type="InterPro" id="IPR025662">
    <property type="entry name" value="Sigma_54_int_dom_ATP-bd_1"/>
</dbReference>
<feature type="modified residue" description="4-aspartylphosphate" evidence="5">
    <location>
        <position position="52"/>
    </location>
</feature>
<dbReference type="Gene3D" id="3.40.50.300">
    <property type="entry name" value="P-loop containing nucleotide triphosphate hydrolases"/>
    <property type="match status" value="1"/>
</dbReference>
<keyword evidence="3" id="KW-0805">Transcription regulation</keyword>
<dbReference type="SMART" id="SM00382">
    <property type="entry name" value="AAA"/>
    <property type="match status" value="1"/>
</dbReference>
<reference evidence="9 10" key="1">
    <citation type="submission" date="2024-08" db="EMBL/GenBank/DDBJ databases">
        <title>Whole-genome sequencing of halo(alkali)philic microorganisms from hypersaline lakes.</title>
        <authorList>
            <person name="Sorokin D.Y."/>
            <person name="Merkel A.Y."/>
            <person name="Messina E."/>
            <person name="Yakimov M."/>
        </authorList>
    </citation>
    <scope>NUCLEOTIDE SEQUENCE [LARGE SCALE GENOMIC DNA]</scope>
    <source>
        <strain evidence="9 10">AB-hyl4</strain>
    </source>
</reference>
<keyword evidence="10" id="KW-1185">Reference proteome</keyword>
<gene>
    <name evidence="9" type="ORF">ACERK3_13325</name>
</gene>
<evidence type="ECO:0000256" key="6">
    <source>
        <dbReference type="SAM" id="MobiDB-lite"/>
    </source>
</evidence>
<dbReference type="InterPro" id="IPR025944">
    <property type="entry name" value="Sigma_54_int_dom_CS"/>
</dbReference>
<keyword evidence="5" id="KW-0597">Phosphoprotein</keyword>
<feature type="domain" description="Response regulatory" evidence="8">
    <location>
        <begin position="3"/>
        <end position="118"/>
    </location>
</feature>
<accession>A0ABV4U6Q7</accession>
<evidence type="ECO:0000256" key="4">
    <source>
        <dbReference type="ARBA" id="ARBA00023163"/>
    </source>
</evidence>